<evidence type="ECO:0000259" key="7">
    <source>
        <dbReference type="Pfam" id="PF03553"/>
    </source>
</evidence>
<comment type="caution">
    <text evidence="8">The sequence shown here is derived from an EMBL/GenBank/DDBJ whole genome shotgun (WGS) entry which is preliminary data.</text>
</comment>
<dbReference type="PANTHER" id="PTHR43478">
    <property type="entry name" value="NA+/H+ ANTIPORTER-RELATED"/>
    <property type="match status" value="1"/>
</dbReference>
<evidence type="ECO:0000256" key="1">
    <source>
        <dbReference type="ARBA" id="ARBA00004651"/>
    </source>
</evidence>
<feature type="transmembrane region" description="Helical" evidence="6">
    <location>
        <begin position="30"/>
        <end position="54"/>
    </location>
</feature>
<dbReference type="Pfam" id="PF03553">
    <property type="entry name" value="Na_H_antiporter"/>
    <property type="match status" value="1"/>
</dbReference>
<feature type="transmembrane region" description="Helical" evidence="6">
    <location>
        <begin position="343"/>
        <end position="364"/>
    </location>
</feature>
<keyword evidence="3 6" id="KW-0812">Transmembrane</keyword>
<keyword evidence="4 6" id="KW-1133">Transmembrane helix</keyword>
<evidence type="ECO:0000256" key="6">
    <source>
        <dbReference type="SAM" id="Phobius"/>
    </source>
</evidence>
<sequence>MLDAYPILTLLPPLVAIILVIVTRKVLISLGAGIVSAGLILAEFNPLTMVIWIWDAIVRLVWADGELNWFTILIVAFLFLLGIITSLVMMSGGAAAFTEWVAKRIKSRRGAQALTGLLGMIIFIDDYFNALAVGQVARPITDRYRVSRAKLAYLIDSSSAPVVVLMPLSSWGATIMGIMAPVLAASALMVSQLEAFVLAAAMNYYAIAALVLLWLTIFLGIDFGAMRREEHRAVAGEGLYRADDVAPAQLNDTVPTPTQGVMRALLLPFIVLFVGVIIGMYVSGGIIGGSWALLDTLENTDVAIALNVGGIAALLVALYYCLRYTKDSTQFPTGTRRRGVLHGAKSMSGAVLILLFAWVLGDLIGELGTGEYLASLVEALAMPAVWLIPALFVIAALIAFATGTSWGSFGILLPLAGEMMNAVSGGDAFLIASFGAVLAGAVWGDHSSPISDTTILSSTGAACSIPTHVSTQLPYAFVGALAALAGYVVYALTQSGIIGLVVTLGLVVGIALVIRKVRPPVQEQDVAAVGVAQNN</sequence>
<proteinExistence type="predicted"/>
<evidence type="ECO:0000313" key="8">
    <source>
        <dbReference type="EMBL" id="MDR7348411.1"/>
    </source>
</evidence>
<feature type="transmembrane region" description="Helical" evidence="6">
    <location>
        <begin position="6"/>
        <end position="23"/>
    </location>
</feature>
<feature type="transmembrane region" description="Helical" evidence="6">
    <location>
        <begin position="497"/>
        <end position="514"/>
    </location>
</feature>
<feature type="transmembrane region" description="Helical" evidence="6">
    <location>
        <begin position="473"/>
        <end position="490"/>
    </location>
</feature>
<feature type="transmembrane region" description="Helical" evidence="6">
    <location>
        <begin position="384"/>
        <end position="413"/>
    </location>
</feature>
<dbReference type="Proteomes" id="UP001183794">
    <property type="component" value="Unassembled WGS sequence"/>
</dbReference>
<name>A0ABU2B460_9MICC</name>
<feature type="transmembrane region" description="Helical" evidence="6">
    <location>
        <begin position="264"/>
        <end position="282"/>
    </location>
</feature>
<keyword evidence="2" id="KW-1003">Cell membrane</keyword>
<dbReference type="InterPro" id="IPR018461">
    <property type="entry name" value="Na/H_Antiport_NhaC-like_C"/>
</dbReference>
<evidence type="ECO:0000313" key="9">
    <source>
        <dbReference type="Proteomes" id="UP001183794"/>
    </source>
</evidence>
<keyword evidence="9" id="KW-1185">Reference proteome</keyword>
<evidence type="ECO:0000256" key="3">
    <source>
        <dbReference type="ARBA" id="ARBA00022692"/>
    </source>
</evidence>
<evidence type="ECO:0000256" key="4">
    <source>
        <dbReference type="ARBA" id="ARBA00022989"/>
    </source>
</evidence>
<evidence type="ECO:0000256" key="2">
    <source>
        <dbReference type="ARBA" id="ARBA00022475"/>
    </source>
</evidence>
<gene>
    <name evidence="8" type="ORF">J2S62_002668</name>
</gene>
<dbReference type="EMBL" id="JAVDYJ010000001">
    <property type="protein sequence ID" value="MDR7348411.1"/>
    <property type="molecule type" value="Genomic_DNA"/>
</dbReference>
<evidence type="ECO:0000256" key="5">
    <source>
        <dbReference type="ARBA" id="ARBA00023136"/>
    </source>
</evidence>
<feature type="transmembrane region" description="Helical" evidence="6">
    <location>
        <begin position="425"/>
        <end position="443"/>
    </location>
</feature>
<keyword evidence="5 6" id="KW-0472">Membrane</keyword>
<protein>
    <submittedName>
        <fullName evidence="8">Na+/H+ antiporter NhaC</fullName>
    </submittedName>
</protein>
<accession>A0ABU2B460</accession>
<dbReference type="PANTHER" id="PTHR43478:SF1">
    <property type="entry name" value="NA+_H+ ANTIPORTER NHAC-LIKE C-TERMINAL DOMAIN-CONTAINING PROTEIN"/>
    <property type="match status" value="1"/>
</dbReference>
<feature type="transmembrane region" description="Helical" evidence="6">
    <location>
        <begin position="204"/>
        <end position="225"/>
    </location>
</feature>
<reference evidence="8 9" key="1">
    <citation type="submission" date="2023-07" db="EMBL/GenBank/DDBJ databases">
        <title>Sequencing the genomes of 1000 actinobacteria strains.</title>
        <authorList>
            <person name="Klenk H.-P."/>
        </authorList>
    </citation>
    <scope>NUCLEOTIDE SEQUENCE [LARGE SCALE GENOMIC DNA]</scope>
    <source>
        <strain evidence="8 9">DSM 22966</strain>
    </source>
</reference>
<organism evidence="8 9">
    <name type="scientific">Enteractinococcus fodinae</name>
    <dbReference type="NCBI Taxonomy" id="684663"/>
    <lineage>
        <taxon>Bacteria</taxon>
        <taxon>Bacillati</taxon>
        <taxon>Actinomycetota</taxon>
        <taxon>Actinomycetes</taxon>
        <taxon>Micrococcales</taxon>
        <taxon>Micrococcaceae</taxon>
    </lineage>
</organism>
<comment type="subcellular location">
    <subcellularLocation>
        <location evidence="1">Cell membrane</location>
        <topology evidence="1">Multi-pass membrane protein</topology>
    </subcellularLocation>
</comment>
<feature type="transmembrane region" description="Helical" evidence="6">
    <location>
        <begin position="69"/>
        <end position="90"/>
    </location>
</feature>
<dbReference type="RefSeq" id="WP_310175580.1">
    <property type="nucleotide sequence ID" value="NZ_BAABHE010000002.1"/>
</dbReference>
<feature type="domain" description="Na+/H+ antiporter NhaC-like C-terminal" evidence="7">
    <location>
        <begin position="162"/>
        <end position="491"/>
    </location>
</feature>
<feature type="transmembrane region" description="Helical" evidence="6">
    <location>
        <begin position="302"/>
        <end position="322"/>
    </location>
</feature>